<evidence type="ECO:0000256" key="19">
    <source>
        <dbReference type="HAMAP-Rule" id="MF_00719"/>
    </source>
</evidence>
<name>A0A0E2E6H4_TREDN</name>
<evidence type="ECO:0000256" key="5">
    <source>
        <dbReference type="ARBA" id="ARBA00013200"/>
    </source>
</evidence>
<dbReference type="GO" id="GO:0005886">
    <property type="term" value="C:plasma membrane"/>
    <property type="evidence" value="ECO:0007669"/>
    <property type="project" value="UniProtKB-SubCell"/>
</dbReference>
<dbReference type="EMBL" id="AGDV01000010">
    <property type="protein sequence ID" value="EMB33693.1"/>
    <property type="molecule type" value="Genomic_DNA"/>
</dbReference>
<gene>
    <name evidence="19" type="primary">cobS</name>
    <name evidence="20" type="ORF">HMPREF9726_01073</name>
</gene>
<feature type="transmembrane region" description="Helical" evidence="19">
    <location>
        <begin position="57"/>
        <end position="84"/>
    </location>
</feature>
<feature type="transmembrane region" description="Helical" evidence="19">
    <location>
        <begin position="134"/>
        <end position="152"/>
    </location>
</feature>
<sequence>MKGFILALQFFTRIPININIDFNEKNIKRAFYFLPLIGGLIAGIVLLPIYFLPQKYIAMSGFISLLLYLFLTGSIHLDGVGDTIDGFFSARKKEKILEIMQDPRIGTYGTIGLNVFLLLRYINYSTIMSDAGLLILAGIISRLSGLAVVVFSKPAKDTGLGLLFHKSASKFSFFFWLILVCFLSLFTPEIAAFSKIQGTFILAERLKYLLLPLTAFILTFIIIRISYKKIGGTTGDVNGLIVELTELAVLSTSFFITVHL</sequence>
<dbReference type="PANTHER" id="PTHR34148">
    <property type="entry name" value="ADENOSYLCOBINAMIDE-GDP RIBAZOLETRANSFERASE"/>
    <property type="match status" value="1"/>
</dbReference>
<dbReference type="Pfam" id="PF02654">
    <property type="entry name" value="CobS"/>
    <property type="match status" value="1"/>
</dbReference>
<comment type="caution">
    <text evidence="20">The sequence shown here is derived from an EMBL/GenBank/DDBJ whole genome shotgun (WGS) entry which is preliminary data.</text>
</comment>
<dbReference type="NCBIfam" id="TIGR00317">
    <property type="entry name" value="cobS"/>
    <property type="match status" value="1"/>
</dbReference>
<dbReference type="Proteomes" id="UP000011705">
    <property type="component" value="Chromosome"/>
</dbReference>
<organism evidence="20">
    <name type="scientific">Treponema denticola H-22</name>
    <dbReference type="NCBI Taxonomy" id="999432"/>
    <lineage>
        <taxon>Bacteria</taxon>
        <taxon>Pseudomonadati</taxon>
        <taxon>Spirochaetota</taxon>
        <taxon>Spirochaetia</taxon>
        <taxon>Spirochaetales</taxon>
        <taxon>Treponemataceae</taxon>
        <taxon>Treponema</taxon>
    </lineage>
</organism>
<comment type="catalytic activity">
    <reaction evidence="18 19">
        <text>alpha-ribazole 5'-phosphate + adenosylcob(III)inamide-GDP = adenosylcob(III)alamin 5'-phosphate + GMP + H(+)</text>
        <dbReference type="Rhea" id="RHEA:23560"/>
        <dbReference type="ChEBI" id="CHEBI:15378"/>
        <dbReference type="ChEBI" id="CHEBI:57918"/>
        <dbReference type="ChEBI" id="CHEBI:58115"/>
        <dbReference type="ChEBI" id="CHEBI:60487"/>
        <dbReference type="ChEBI" id="CHEBI:60493"/>
        <dbReference type="EC" id="2.7.8.26"/>
    </reaction>
</comment>
<evidence type="ECO:0000256" key="9">
    <source>
        <dbReference type="ARBA" id="ARBA00022679"/>
    </source>
</evidence>
<evidence type="ECO:0000256" key="6">
    <source>
        <dbReference type="ARBA" id="ARBA00015850"/>
    </source>
</evidence>
<evidence type="ECO:0000256" key="10">
    <source>
        <dbReference type="ARBA" id="ARBA00022692"/>
    </source>
</evidence>
<dbReference type="PATRIC" id="fig|999432.5.peg.1115"/>
<dbReference type="InterPro" id="IPR003805">
    <property type="entry name" value="CobS"/>
</dbReference>
<evidence type="ECO:0000256" key="16">
    <source>
        <dbReference type="ARBA" id="ARBA00032853"/>
    </source>
</evidence>
<evidence type="ECO:0000256" key="1">
    <source>
        <dbReference type="ARBA" id="ARBA00001946"/>
    </source>
</evidence>
<keyword evidence="8 19" id="KW-0169">Cobalamin biosynthesis</keyword>
<feature type="transmembrane region" description="Helical" evidence="19">
    <location>
        <begin position="30"/>
        <end position="51"/>
    </location>
</feature>
<evidence type="ECO:0000256" key="4">
    <source>
        <dbReference type="ARBA" id="ARBA00010561"/>
    </source>
</evidence>
<dbReference type="HAMAP" id="MF_00719">
    <property type="entry name" value="CobS"/>
    <property type="match status" value="1"/>
</dbReference>
<keyword evidence="11 19" id="KW-0460">Magnesium</keyword>
<evidence type="ECO:0000256" key="17">
    <source>
        <dbReference type="ARBA" id="ARBA00048623"/>
    </source>
</evidence>
<dbReference type="HOGENOM" id="CLU_057426_1_2_12"/>
<evidence type="ECO:0000256" key="14">
    <source>
        <dbReference type="ARBA" id="ARBA00025228"/>
    </source>
</evidence>
<reference evidence="20" key="1">
    <citation type="submission" date="2012-01" db="EMBL/GenBank/DDBJ databases">
        <title>The Genome Sequence of Treponema denticola H-22.</title>
        <authorList>
            <consortium name="The Broad Institute Genome Sequencing Platform"/>
            <person name="Earl A."/>
            <person name="Ward D."/>
            <person name="Feldgarden M."/>
            <person name="Gevers D."/>
            <person name="Blanton J.M."/>
            <person name="Fenno C.J."/>
            <person name="Baranova O.V."/>
            <person name="Mathney J."/>
            <person name="Dewhirst F.E."/>
            <person name="Izard J."/>
            <person name="Young S.K."/>
            <person name="Zeng Q."/>
            <person name="Gargeya S."/>
            <person name="Fitzgerald M."/>
            <person name="Haas B."/>
            <person name="Abouelleil A."/>
            <person name="Alvarado L."/>
            <person name="Arachchi H.M."/>
            <person name="Berlin A."/>
            <person name="Chapman S.B."/>
            <person name="Gearin G."/>
            <person name="Goldberg J."/>
            <person name="Griggs A."/>
            <person name="Gujja S."/>
            <person name="Hansen M."/>
            <person name="Heiman D."/>
            <person name="Howarth C."/>
            <person name="Larimer J."/>
            <person name="Lui A."/>
            <person name="MacDonald P.J.P."/>
            <person name="McCowen C."/>
            <person name="Montmayeur A."/>
            <person name="Murphy C."/>
            <person name="Neiman D."/>
            <person name="Pearson M."/>
            <person name="Priest M."/>
            <person name="Roberts A."/>
            <person name="Saif S."/>
            <person name="Shea T."/>
            <person name="Sisk P."/>
            <person name="Stolte C."/>
            <person name="Sykes S."/>
            <person name="Wortman J."/>
            <person name="Nusbaum C."/>
            <person name="Birren B."/>
        </authorList>
    </citation>
    <scope>NUCLEOTIDE SEQUENCE [LARGE SCALE GENOMIC DNA]</scope>
    <source>
        <strain evidence="20">H-22</strain>
    </source>
</reference>
<dbReference type="PANTHER" id="PTHR34148:SF1">
    <property type="entry name" value="ADENOSYLCOBINAMIDE-GDP RIBAZOLETRANSFERASE"/>
    <property type="match status" value="1"/>
</dbReference>
<dbReference type="GO" id="GO:0051073">
    <property type="term" value="F:adenosylcobinamide-GDP ribazoletransferase activity"/>
    <property type="evidence" value="ECO:0007669"/>
    <property type="project" value="UniProtKB-UniRule"/>
</dbReference>
<evidence type="ECO:0000256" key="8">
    <source>
        <dbReference type="ARBA" id="ARBA00022573"/>
    </source>
</evidence>
<comment type="catalytic activity">
    <reaction evidence="17 19">
        <text>alpha-ribazole + adenosylcob(III)inamide-GDP = adenosylcob(III)alamin + GMP + H(+)</text>
        <dbReference type="Rhea" id="RHEA:16049"/>
        <dbReference type="ChEBI" id="CHEBI:10329"/>
        <dbReference type="ChEBI" id="CHEBI:15378"/>
        <dbReference type="ChEBI" id="CHEBI:18408"/>
        <dbReference type="ChEBI" id="CHEBI:58115"/>
        <dbReference type="ChEBI" id="CHEBI:60487"/>
        <dbReference type="EC" id="2.7.8.26"/>
    </reaction>
</comment>
<keyword evidence="13 19" id="KW-0472">Membrane</keyword>
<dbReference type="RefSeq" id="WP_002684020.1">
    <property type="nucleotide sequence ID" value="NZ_CM001795.1"/>
</dbReference>
<comment type="cofactor">
    <cofactor evidence="1 19">
        <name>Mg(2+)</name>
        <dbReference type="ChEBI" id="CHEBI:18420"/>
    </cofactor>
</comment>
<comment type="similarity">
    <text evidence="4 19">Belongs to the CobS family.</text>
</comment>
<feature type="transmembrane region" description="Helical" evidence="19">
    <location>
        <begin position="208"/>
        <end position="227"/>
    </location>
</feature>
<feature type="transmembrane region" description="Helical" evidence="19">
    <location>
        <begin position="173"/>
        <end position="196"/>
    </location>
</feature>
<keyword evidence="10 19" id="KW-0812">Transmembrane</keyword>
<evidence type="ECO:0000256" key="13">
    <source>
        <dbReference type="ARBA" id="ARBA00023136"/>
    </source>
</evidence>
<evidence type="ECO:0000256" key="18">
    <source>
        <dbReference type="ARBA" id="ARBA00049504"/>
    </source>
</evidence>
<accession>A0A0E2E6H4</accession>
<dbReference type="UniPathway" id="UPA00148">
    <property type="reaction ID" value="UER00238"/>
</dbReference>
<comment type="function">
    <text evidence="14 19">Joins adenosylcobinamide-GDP and alpha-ribazole to generate adenosylcobalamin (Ado-cobalamin). Also synthesizes adenosylcobalamin 5'-phosphate from adenosylcobinamide-GDP and alpha-ribazole 5'-phosphate.</text>
</comment>
<evidence type="ECO:0000256" key="12">
    <source>
        <dbReference type="ARBA" id="ARBA00022989"/>
    </source>
</evidence>
<protein>
    <recommendedName>
        <fullName evidence="6 19">Adenosylcobinamide-GDP ribazoletransferase</fullName>
        <ecNumber evidence="5 19">2.7.8.26</ecNumber>
    </recommendedName>
    <alternativeName>
        <fullName evidence="16 19">Cobalamin synthase</fullName>
    </alternativeName>
    <alternativeName>
        <fullName evidence="15 19">Cobalamin-5'-phosphate synthase</fullName>
    </alternativeName>
</protein>
<evidence type="ECO:0000313" key="20">
    <source>
        <dbReference type="EMBL" id="EMB33693.1"/>
    </source>
</evidence>
<keyword evidence="9 19" id="KW-0808">Transferase</keyword>
<comment type="subcellular location">
    <subcellularLocation>
        <location evidence="2 19">Cell membrane</location>
        <topology evidence="2 19">Multi-pass membrane protein</topology>
    </subcellularLocation>
</comment>
<evidence type="ECO:0000256" key="7">
    <source>
        <dbReference type="ARBA" id="ARBA00022475"/>
    </source>
</evidence>
<dbReference type="GO" id="GO:0009236">
    <property type="term" value="P:cobalamin biosynthetic process"/>
    <property type="evidence" value="ECO:0007669"/>
    <property type="project" value="UniProtKB-UniRule"/>
</dbReference>
<evidence type="ECO:0000256" key="2">
    <source>
        <dbReference type="ARBA" id="ARBA00004651"/>
    </source>
</evidence>
<comment type="pathway">
    <text evidence="3 19">Cofactor biosynthesis; adenosylcobalamin biosynthesis; adenosylcobalamin from cob(II)yrinate a,c-diamide: step 7/7.</text>
</comment>
<evidence type="ECO:0000256" key="3">
    <source>
        <dbReference type="ARBA" id="ARBA00004663"/>
    </source>
</evidence>
<dbReference type="EC" id="2.7.8.26" evidence="5 19"/>
<feature type="transmembrane region" description="Helical" evidence="19">
    <location>
        <begin position="105"/>
        <end position="122"/>
    </location>
</feature>
<evidence type="ECO:0000256" key="11">
    <source>
        <dbReference type="ARBA" id="ARBA00022842"/>
    </source>
</evidence>
<keyword evidence="7 19" id="KW-1003">Cell membrane</keyword>
<dbReference type="AlphaFoldDB" id="A0A0E2E6H4"/>
<dbReference type="GO" id="GO:0008818">
    <property type="term" value="F:cobalamin 5'-phosphate synthase activity"/>
    <property type="evidence" value="ECO:0007669"/>
    <property type="project" value="UniProtKB-UniRule"/>
</dbReference>
<evidence type="ECO:0000256" key="15">
    <source>
        <dbReference type="ARBA" id="ARBA00032605"/>
    </source>
</evidence>
<keyword evidence="12 19" id="KW-1133">Transmembrane helix</keyword>
<proteinExistence type="inferred from homology"/>